<protein>
    <recommendedName>
        <fullName evidence="5">DUF4283 domain-containing protein</fullName>
    </recommendedName>
</protein>
<dbReference type="InterPro" id="IPR025836">
    <property type="entry name" value="Zn_knuckle_CX2CX4HX4C"/>
</dbReference>
<dbReference type="InterPro" id="IPR025558">
    <property type="entry name" value="DUF4283"/>
</dbReference>
<dbReference type="AlphaFoldDB" id="A0A8X7UUP6"/>
<dbReference type="EMBL" id="JAAMPC010000009">
    <property type="protein sequence ID" value="KAG2292890.1"/>
    <property type="molecule type" value="Genomic_DNA"/>
</dbReference>
<dbReference type="Pfam" id="PF14111">
    <property type="entry name" value="DUF4283"/>
    <property type="match status" value="1"/>
</dbReference>
<evidence type="ECO:0000259" key="2">
    <source>
        <dbReference type="Pfam" id="PF14392"/>
    </source>
</evidence>
<sequence>MTQGQWMVKSGGKKVQAPSMGLKISIPKFDNSNLIAQYSKTLIGRCMNPFKQEMKALLVVGADLGLGRFQFDFDQEEDIVEVMKKEPFHFDNWMLSIVRWAPVVEENYPSKITFGVRAFMAVPTFKSIGEALGEVRGDDDIDIDEGKVRVIIDAFKPLVFSVTAEFHSGDESTIALRYEKLHGFCRICSSLRHEQFRCLAVKKSTDDESEVQLPKPEQDPSMLRYKGPVESEGREANKSQETGITKVRVLLFDDNKYEGNHKSGFKRPYRDQDGGYSKNLRQTGRFTSLEVPVSSTLKEMGQHLDEQQKLMLDAFKSGKSGETNQISASKARKALTFEGNSSGTAMEGLDGTYGASGTDGMSVEEAEPKALEEKLLLPDSHVADKPDMEGLSEDLDLELTGDAGFTEAVEEDGSEQVGDAVRTEADFDVEEDDQLMETETEEVLPAAVDKERQGANKKKLGKASGAVMGGFLKKRLVQSPISMWRRMIN</sequence>
<evidence type="ECO:0000313" key="4">
    <source>
        <dbReference type="Proteomes" id="UP000886595"/>
    </source>
</evidence>
<proteinExistence type="predicted"/>
<dbReference type="OrthoDB" id="10364061at2759"/>
<dbReference type="Pfam" id="PF14392">
    <property type="entry name" value="zf-CCHC_4"/>
    <property type="match status" value="1"/>
</dbReference>
<accession>A0A8X7UUP6</accession>
<evidence type="ECO:0008006" key="5">
    <source>
        <dbReference type="Google" id="ProtNLM"/>
    </source>
</evidence>
<dbReference type="PANTHER" id="PTHR31286">
    <property type="entry name" value="GLYCINE-RICH CELL WALL STRUCTURAL PROTEIN 1.8-LIKE"/>
    <property type="match status" value="1"/>
</dbReference>
<feature type="domain" description="DUF4283" evidence="1">
    <location>
        <begin position="62"/>
        <end position="103"/>
    </location>
</feature>
<reference evidence="3 4" key="1">
    <citation type="submission" date="2020-02" db="EMBL/GenBank/DDBJ databases">
        <authorList>
            <person name="Ma Q."/>
            <person name="Huang Y."/>
            <person name="Song X."/>
            <person name="Pei D."/>
        </authorList>
    </citation>
    <scope>NUCLEOTIDE SEQUENCE [LARGE SCALE GENOMIC DNA]</scope>
    <source>
        <strain evidence="3">Sxm20200214</strain>
        <tissue evidence="3">Leaf</tissue>
    </source>
</reference>
<organism evidence="3 4">
    <name type="scientific">Brassica carinata</name>
    <name type="common">Ethiopian mustard</name>
    <name type="synonym">Abyssinian cabbage</name>
    <dbReference type="NCBI Taxonomy" id="52824"/>
    <lineage>
        <taxon>Eukaryota</taxon>
        <taxon>Viridiplantae</taxon>
        <taxon>Streptophyta</taxon>
        <taxon>Embryophyta</taxon>
        <taxon>Tracheophyta</taxon>
        <taxon>Spermatophyta</taxon>
        <taxon>Magnoliopsida</taxon>
        <taxon>eudicotyledons</taxon>
        <taxon>Gunneridae</taxon>
        <taxon>Pentapetalae</taxon>
        <taxon>rosids</taxon>
        <taxon>malvids</taxon>
        <taxon>Brassicales</taxon>
        <taxon>Brassicaceae</taxon>
        <taxon>Brassiceae</taxon>
        <taxon>Brassica</taxon>
    </lineage>
</organism>
<dbReference type="InterPro" id="IPR040256">
    <property type="entry name" value="At4g02000-like"/>
</dbReference>
<dbReference type="Proteomes" id="UP000886595">
    <property type="component" value="Unassembled WGS sequence"/>
</dbReference>
<comment type="caution">
    <text evidence="3">The sequence shown here is derived from an EMBL/GenBank/DDBJ whole genome shotgun (WGS) entry which is preliminary data.</text>
</comment>
<keyword evidence="4" id="KW-1185">Reference proteome</keyword>
<gene>
    <name evidence="3" type="ORF">Bca52824_039559</name>
</gene>
<dbReference type="PANTHER" id="PTHR31286:SF178">
    <property type="entry name" value="DUF4283 DOMAIN-CONTAINING PROTEIN"/>
    <property type="match status" value="1"/>
</dbReference>
<evidence type="ECO:0000313" key="3">
    <source>
        <dbReference type="EMBL" id="KAG2292890.1"/>
    </source>
</evidence>
<name>A0A8X7UUP6_BRACI</name>
<feature type="domain" description="Zinc knuckle CX2CX4HX4C" evidence="2">
    <location>
        <begin position="152"/>
        <end position="199"/>
    </location>
</feature>
<evidence type="ECO:0000259" key="1">
    <source>
        <dbReference type="Pfam" id="PF14111"/>
    </source>
</evidence>